<feature type="domain" description="Death" evidence="4">
    <location>
        <begin position="25"/>
        <end position="90"/>
    </location>
</feature>
<dbReference type="Gene3D" id="1.10.533.10">
    <property type="entry name" value="Death Domain, Fas"/>
    <property type="match status" value="1"/>
</dbReference>
<dbReference type="GO" id="GO:0070976">
    <property type="term" value="F:TIR domain binding"/>
    <property type="evidence" value="ECO:0007669"/>
    <property type="project" value="InterPro"/>
</dbReference>
<dbReference type="AlphaFoldDB" id="U5EGT8"/>
<keyword evidence="2" id="KW-0963">Cytoplasm</keyword>
<dbReference type="SMART" id="SM00005">
    <property type="entry name" value="DEATH"/>
    <property type="match status" value="1"/>
</dbReference>
<dbReference type="InterPro" id="IPR000157">
    <property type="entry name" value="TIR_dom"/>
</dbReference>
<dbReference type="InterPro" id="IPR000488">
    <property type="entry name" value="Death_dom"/>
</dbReference>
<dbReference type="GO" id="GO:0035325">
    <property type="term" value="F:Toll-like receptor binding"/>
    <property type="evidence" value="ECO:0007669"/>
    <property type="project" value="TreeGrafter"/>
</dbReference>
<dbReference type="PANTHER" id="PTHR15079">
    <property type="entry name" value="MYD88"/>
    <property type="match status" value="1"/>
</dbReference>
<evidence type="ECO:0000256" key="3">
    <source>
        <dbReference type="ARBA" id="ARBA00023198"/>
    </source>
</evidence>
<dbReference type="PROSITE" id="PS50017">
    <property type="entry name" value="DEATH_DOMAIN"/>
    <property type="match status" value="1"/>
</dbReference>
<feature type="non-terminal residue" evidence="6">
    <location>
        <position position="1"/>
    </location>
</feature>
<dbReference type="PROSITE" id="PS50104">
    <property type="entry name" value="TIR"/>
    <property type="match status" value="1"/>
</dbReference>
<dbReference type="Gene3D" id="3.40.50.10140">
    <property type="entry name" value="Toll/interleukin-1 receptor homology (TIR) domain"/>
    <property type="match status" value="1"/>
</dbReference>
<accession>U5EGT8</accession>
<evidence type="ECO:0000313" key="6">
    <source>
        <dbReference type="EMBL" id="JAB56563.1"/>
    </source>
</evidence>
<dbReference type="GO" id="GO:0005886">
    <property type="term" value="C:plasma membrane"/>
    <property type="evidence" value="ECO:0007669"/>
    <property type="project" value="TreeGrafter"/>
</dbReference>
<dbReference type="GO" id="GO:0045087">
    <property type="term" value="P:innate immune response"/>
    <property type="evidence" value="ECO:0007669"/>
    <property type="project" value="TreeGrafter"/>
</dbReference>
<protein>
    <submittedName>
        <fullName evidence="6">Putative tir domain protein</fullName>
    </submittedName>
</protein>
<name>U5EGT8_9DIPT</name>
<keyword evidence="3" id="KW-0395">Inflammatory response</keyword>
<dbReference type="GO" id="GO:0002755">
    <property type="term" value="P:MyD88-dependent toll-like receptor signaling pathway"/>
    <property type="evidence" value="ECO:0007669"/>
    <property type="project" value="InterPro"/>
</dbReference>
<organism evidence="6">
    <name type="scientific">Corethrella appendiculata</name>
    <dbReference type="NCBI Taxonomy" id="1370023"/>
    <lineage>
        <taxon>Eukaryota</taxon>
        <taxon>Metazoa</taxon>
        <taxon>Ecdysozoa</taxon>
        <taxon>Arthropoda</taxon>
        <taxon>Hexapoda</taxon>
        <taxon>Insecta</taxon>
        <taxon>Pterygota</taxon>
        <taxon>Neoptera</taxon>
        <taxon>Endopterygota</taxon>
        <taxon>Diptera</taxon>
        <taxon>Nematocera</taxon>
        <taxon>Culicoidea</taxon>
        <taxon>Chaoboridae</taxon>
        <taxon>Corethrella</taxon>
    </lineage>
</organism>
<reference evidence="6" key="1">
    <citation type="journal article" date="2014" name="Insect Biochem. Mol. Biol.">
        <title>An insight into the sialome of the frog biting fly, Corethrella appendiculata.</title>
        <authorList>
            <person name="Ribeiro J.M.C."/>
            <person name="Chagas A.C."/>
            <person name="Pham V.M."/>
            <person name="Lounibos L.P."/>
            <person name="Calvo E."/>
        </authorList>
    </citation>
    <scope>NUCLEOTIDE SEQUENCE</scope>
    <source>
        <tissue evidence="6">Salivary glands</tissue>
    </source>
</reference>
<dbReference type="PANTHER" id="PTHR15079:SF3">
    <property type="entry name" value="MYELOID DIFFERENTIATION PRIMARY RESPONSE PROTEIN MYD88"/>
    <property type="match status" value="1"/>
</dbReference>
<dbReference type="GO" id="GO:0005737">
    <property type="term" value="C:cytoplasm"/>
    <property type="evidence" value="ECO:0007669"/>
    <property type="project" value="UniProtKB-SubCell"/>
</dbReference>
<dbReference type="GO" id="GO:0043123">
    <property type="term" value="P:positive regulation of canonical NF-kappaB signal transduction"/>
    <property type="evidence" value="ECO:0007669"/>
    <property type="project" value="InterPro"/>
</dbReference>
<dbReference type="Pfam" id="PF00531">
    <property type="entry name" value="Death"/>
    <property type="match status" value="1"/>
</dbReference>
<comment type="subcellular location">
    <subcellularLocation>
        <location evidence="1">Cytoplasm</location>
    </subcellularLocation>
</comment>
<dbReference type="InterPro" id="IPR017281">
    <property type="entry name" value="Myelin_different_resp_MyD88"/>
</dbReference>
<proteinExistence type="evidence at transcript level"/>
<dbReference type="Pfam" id="PF13676">
    <property type="entry name" value="TIR_2"/>
    <property type="match status" value="1"/>
</dbReference>
<evidence type="ECO:0000259" key="4">
    <source>
        <dbReference type="PROSITE" id="PS50017"/>
    </source>
</evidence>
<feature type="domain" description="TIR" evidence="5">
    <location>
        <begin position="131"/>
        <end position="261"/>
    </location>
</feature>
<evidence type="ECO:0000256" key="2">
    <source>
        <dbReference type="ARBA" id="ARBA00022490"/>
    </source>
</evidence>
<dbReference type="InterPro" id="IPR011029">
    <property type="entry name" value="DEATH-like_dom_sf"/>
</dbReference>
<dbReference type="GO" id="GO:0008063">
    <property type="term" value="P:Toll signaling pathway"/>
    <property type="evidence" value="ECO:0007669"/>
    <property type="project" value="TreeGrafter"/>
</dbReference>
<dbReference type="GO" id="GO:0050830">
    <property type="term" value="P:defense response to Gram-positive bacterium"/>
    <property type="evidence" value="ECO:0007669"/>
    <property type="project" value="TreeGrafter"/>
</dbReference>
<dbReference type="SUPFAM" id="SSF52200">
    <property type="entry name" value="Toll/Interleukin receptor TIR domain"/>
    <property type="match status" value="1"/>
</dbReference>
<sequence>KSKEILSSSLNRNKILPSEDGYQRDWRGLAQCIGLKWIQITSIQSDSDPTGKVLDYWLRNNGSNANLLALQNILGKIDRWDVLDDTYQQFYEDVENYQTNNFRLQLFQPIMNRVQDESNLITVDDSNEFQQFYEAFLLYADEDQDFANEILTKMEKSGLKLCDKNRDLRIGITVEHAAIVKLITERCHRLVVIFTPEFLNNQDNQVKFLLDYAQSLGIDQGQRKIIPCLYKPCKLPPALKYYYLLKYPKNDKFFHRLFGTLNLHKALTYEETEEIVNPHLKAIEYKPNDDDDDEDEGRLAINTKPAKPIMPPISSLKRSDSCSNSINDNGTECLKVSASIVEIDSISSSGSIKSRKKNWLKNILSSSPAVSISNEKEGRNIDDKRTKKRWFKKKKQVALEV</sequence>
<dbReference type="InterPro" id="IPR035897">
    <property type="entry name" value="Toll_tir_struct_dom_sf"/>
</dbReference>
<dbReference type="SUPFAM" id="SSF47986">
    <property type="entry name" value="DEATH domain"/>
    <property type="match status" value="1"/>
</dbReference>
<evidence type="ECO:0000256" key="1">
    <source>
        <dbReference type="ARBA" id="ARBA00004496"/>
    </source>
</evidence>
<evidence type="ECO:0000259" key="5">
    <source>
        <dbReference type="PROSITE" id="PS50104"/>
    </source>
</evidence>
<dbReference type="GO" id="GO:0034142">
    <property type="term" value="P:toll-like receptor 4 signaling pathway"/>
    <property type="evidence" value="ECO:0007669"/>
    <property type="project" value="TreeGrafter"/>
</dbReference>
<dbReference type="EMBL" id="GANO01003308">
    <property type="protein sequence ID" value="JAB56563.1"/>
    <property type="molecule type" value="mRNA"/>
</dbReference>